<dbReference type="PANTHER" id="PTHR43317">
    <property type="entry name" value="THERMOSPERMINE SYNTHASE ACAULIS5"/>
    <property type="match status" value="1"/>
</dbReference>
<comment type="caution">
    <text evidence="7">The sequence shown here is derived from an EMBL/GenBank/DDBJ whole genome shotgun (WGS) entry which is preliminary data.</text>
</comment>
<feature type="transmembrane region" description="Helical" evidence="4">
    <location>
        <begin position="144"/>
        <end position="165"/>
    </location>
</feature>
<feature type="binding site" evidence="4">
    <location>
        <position position="227"/>
    </location>
    <ligand>
        <name>S-methyl-5'-thioadenosine</name>
        <dbReference type="ChEBI" id="CHEBI:17509"/>
    </ligand>
</feature>
<dbReference type="GO" id="GO:0005886">
    <property type="term" value="C:plasma membrane"/>
    <property type="evidence" value="ECO:0007669"/>
    <property type="project" value="UniProtKB-SubCell"/>
</dbReference>
<evidence type="ECO:0000256" key="4">
    <source>
        <dbReference type="HAMAP-Rule" id="MF_00198"/>
    </source>
</evidence>
<feature type="binding site" evidence="4">
    <location>
        <begin position="344"/>
        <end position="345"/>
    </location>
    <ligand>
        <name>S-methyl-5'-thioadenosine</name>
        <dbReference type="ChEBI" id="CHEBI:17509"/>
    </ligand>
</feature>
<dbReference type="Gene3D" id="3.40.50.150">
    <property type="entry name" value="Vaccinia Virus protein VP39"/>
    <property type="match status" value="1"/>
</dbReference>
<gene>
    <name evidence="4" type="primary">speE</name>
    <name evidence="7" type="ORF">DRP53_01005</name>
</gene>
<feature type="domain" description="PABS" evidence="6">
    <location>
        <begin position="203"/>
        <end position="447"/>
    </location>
</feature>
<keyword evidence="4" id="KW-0472">Membrane</keyword>
<keyword evidence="3 4" id="KW-0620">Polyamine biosynthesis</keyword>
<evidence type="ECO:0000313" key="7">
    <source>
        <dbReference type="EMBL" id="RKX71614.1"/>
    </source>
</evidence>
<comment type="subcellular location">
    <subcellularLocation>
        <location evidence="4">Cell membrane</location>
        <topology evidence="4">Multi-pass membrane protein</topology>
    </subcellularLocation>
</comment>
<dbReference type="HAMAP" id="MF_00198">
    <property type="entry name" value="Spermidine_synth"/>
    <property type="match status" value="1"/>
</dbReference>
<dbReference type="InterPro" id="IPR001045">
    <property type="entry name" value="Spermi_synthase"/>
</dbReference>
<proteinExistence type="inferred from homology"/>
<evidence type="ECO:0000256" key="3">
    <source>
        <dbReference type="ARBA" id="ARBA00023115"/>
    </source>
</evidence>
<evidence type="ECO:0000256" key="1">
    <source>
        <dbReference type="ARBA" id="ARBA00007867"/>
    </source>
</evidence>
<name>A0A660SLE7_UNCW3</name>
<feature type="transmembrane region" description="Helical" evidence="4">
    <location>
        <begin position="623"/>
        <end position="644"/>
    </location>
</feature>
<comment type="function">
    <text evidence="4">Catalyzes the irreversible transfer of a propylamine group from the amino donor S-adenosylmethioninamine (decarboxy-AdoMet) to putrescine (1,4-diaminobutane) to yield spermidine.</text>
</comment>
<comment type="caution">
    <text evidence="4 5">Lacks conserved residue(s) required for the propagation of feature annotation.</text>
</comment>
<comment type="catalytic activity">
    <reaction evidence="4">
        <text>S-adenosyl 3-(methylsulfanyl)propylamine + putrescine = S-methyl-5'-thioadenosine + spermidine + H(+)</text>
        <dbReference type="Rhea" id="RHEA:12721"/>
        <dbReference type="ChEBI" id="CHEBI:15378"/>
        <dbReference type="ChEBI" id="CHEBI:17509"/>
        <dbReference type="ChEBI" id="CHEBI:57443"/>
        <dbReference type="ChEBI" id="CHEBI:57834"/>
        <dbReference type="ChEBI" id="CHEBI:326268"/>
        <dbReference type="EC" id="2.5.1.16"/>
    </reaction>
</comment>
<dbReference type="GO" id="GO:0004766">
    <property type="term" value="F:spermidine synthase activity"/>
    <property type="evidence" value="ECO:0007669"/>
    <property type="project" value="UniProtKB-UniRule"/>
</dbReference>
<dbReference type="AlphaFoldDB" id="A0A660SLE7"/>
<comment type="caution">
    <text evidence="4">Lacks the conserved Asp active site.</text>
</comment>
<dbReference type="Proteomes" id="UP000268469">
    <property type="component" value="Unassembled WGS sequence"/>
</dbReference>
<feature type="transmembrane region" description="Helical" evidence="4">
    <location>
        <begin position="105"/>
        <end position="132"/>
    </location>
</feature>
<feature type="transmembrane region" description="Helical" evidence="4">
    <location>
        <begin position="171"/>
        <end position="189"/>
    </location>
</feature>
<dbReference type="InterPro" id="IPR030374">
    <property type="entry name" value="PABS"/>
</dbReference>
<dbReference type="Pfam" id="PF01564">
    <property type="entry name" value="Spermine_synth"/>
    <property type="match status" value="1"/>
</dbReference>
<keyword evidence="2 4" id="KW-0808">Transferase</keyword>
<keyword evidence="4" id="KW-0812">Transmembrane</keyword>
<feature type="transmembrane region" description="Helical" evidence="4">
    <location>
        <begin position="65"/>
        <end position="85"/>
    </location>
</feature>
<keyword evidence="4" id="KW-1133">Transmembrane helix</keyword>
<feature type="transmembrane region" description="Helical" evidence="4">
    <location>
        <begin position="712"/>
        <end position="738"/>
    </location>
</feature>
<evidence type="ECO:0000259" key="6">
    <source>
        <dbReference type="PROSITE" id="PS51006"/>
    </source>
</evidence>
<evidence type="ECO:0000256" key="2">
    <source>
        <dbReference type="ARBA" id="ARBA00022679"/>
    </source>
</evidence>
<comment type="similarity">
    <text evidence="1 4">Belongs to the spermidine/spermine synthase family.</text>
</comment>
<protein>
    <recommendedName>
        <fullName evidence="4">Polyamine aminopropyltransferase</fullName>
    </recommendedName>
    <alternativeName>
        <fullName evidence="4">Putrescine aminopropyltransferase</fullName>
        <shortName evidence="4">PAPT</shortName>
    </alternativeName>
    <alternativeName>
        <fullName evidence="4">Spermidine synthase</fullName>
        <shortName evidence="4">SPDS</shortName>
        <shortName evidence="4">SPDSY</shortName>
        <ecNumber evidence="4">2.5.1.16</ecNumber>
    </alternativeName>
</protein>
<feature type="transmembrane region" description="Helical" evidence="4">
    <location>
        <begin position="32"/>
        <end position="53"/>
    </location>
</feature>
<evidence type="ECO:0000313" key="8">
    <source>
        <dbReference type="Proteomes" id="UP000268469"/>
    </source>
</evidence>
<comment type="subunit">
    <text evidence="4">Homodimer or homotetramer.</text>
</comment>
<reference evidence="7 8" key="1">
    <citation type="submission" date="2018-06" db="EMBL/GenBank/DDBJ databases">
        <title>Extensive metabolic versatility and redundancy in microbially diverse, dynamic hydrothermal sediments.</title>
        <authorList>
            <person name="Dombrowski N."/>
            <person name="Teske A."/>
            <person name="Baker B.J."/>
        </authorList>
    </citation>
    <scope>NUCLEOTIDE SEQUENCE [LARGE SCALE GENOMIC DNA]</scope>
    <source>
        <strain evidence="7">B36_G15</strain>
    </source>
</reference>
<feature type="transmembrane region" description="Helical" evidence="4">
    <location>
        <begin position="687"/>
        <end position="706"/>
    </location>
</feature>
<dbReference type="InterPro" id="IPR029063">
    <property type="entry name" value="SAM-dependent_MTases_sf"/>
</dbReference>
<keyword evidence="4" id="KW-0745">Spermidine biosynthesis</keyword>
<organism evidence="7 8">
    <name type="scientific">candidate division WOR-3 bacterium</name>
    <dbReference type="NCBI Taxonomy" id="2052148"/>
    <lineage>
        <taxon>Bacteria</taxon>
        <taxon>Bacteria division WOR-3</taxon>
    </lineage>
</organism>
<dbReference type="GO" id="GO:0008295">
    <property type="term" value="P:spermidine biosynthetic process"/>
    <property type="evidence" value="ECO:0007669"/>
    <property type="project" value="UniProtKB-UniRule"/>
</dbReference>
<dbReference type="EMBL" id="QNBE01000005">
    <property type="protein sequence ID" value="RKX71614.1"/>
    <property type="molecule type" value="Genomic_DNA"/>
</dbReference>
<dbReference type="UniPathway" id="UPA00248">
    <property type="reaction ID" value="UER00314"/>
</dbReference>
<dbReference type="PANTHER" id="PTHR43317:SF11">
    <property type="entry name" value="POLYAMINE AMINOPROPYLTRANSFERASE 2"/>
    <property type="match status" value="1"/>
</dbReference>
<dbReference type="PROSITE" id="PS51006">
    <property type="entry name" value="PABS_2"/>
    <property type="match status" value="1"/>
</dbReference>
<feature type="binding site" evidence="4">
    <location>
        <position position="312"/>
    </location>
    <ligand>
        <name>S-methyl-5'-thioadenosine</name>
        <dbReference type="ChEBI" id="CHEBI:17509"/>
    </ligand>
</feature>
<feature type="transmembrane region" description="Helical" evidence="4">
    <location>
        <begin position="531"/>
        <end position="552"/>
    </location>
</feature>
<comment type="pathway">
    <text evidence="4">Amine and polyamine biosynthesis; spermidine biosynthesis; spermidine from putrescine: step 1/1.</text>
</comment>
<dbReference type="EC" id="2.5.1.16" evidence="4"/>
<evidence type="ECO:0000256" key="5">
    <source>
        <dbReference type="PROSITE-ProRule" id="PRU00354"/>
    </source>
</evidence>
<accession>A0A660SLE7</accession>
<feature type="transmembrane region" description="Helical" evidence="4">
    <location>
        <begin position="196"/>
        <end position="213"/>
    </location>
</feature>
<sequence>MIDFVILVLGASGIVGQIVLLREFIITFSGNELSIGVILANWVVLEAIGSFLIGRMIDRSRFRLAIFLILTLIFSVGLPTMVYLVRIIKSLIQPVPGVGLGLSSIVYLSLLLLLPVSLIHGGLFTVVCRLYADRKGVVGPAGGRVYFLETGGTIIGGIILSFLLIPLLSSFRIALIIAIINLLTLSLYIGRGRIPLLAATAVSLLFYISPLATKIEAISIRKRFFNQKVVFYRDSYYGNVAVTRRAEQQAFYVNGVPIFTSPYPDITFVEEFVHLPLLFKDRIEDVLIISGGTGGIISELLKYHPRKIDYVELDPLLITAVRDLADSLTERELSDPKVKIHNLDGRLFLLRTRDSYDLILIGLSAPTDLQINRLFTDEFYRLARYRLRPDGIIVLYLPGSLTYLSRELKMINRSIINTLRSVFDHLFVIPGDYNLIVASPQLNLSSEPLDPLIKRFYERPIPTRLLTEGHIRYRFGSIWQDWFWSELEGVRAQKNLDLHPMAMLYTLEYWSAARARWVENLLKRIESVGPLLIPITLVVVGIIILLNLLFGCINQRRGIILAIFTTGMAGMVFQLILIMGFQILYGYVYFMVSLLITAMMAGMAIGSWWATRLVERGRVRRRVLFFIDLAVLSYPLLLIGVILILKGCGSGLLSQISFLLLAIAAGGLIGLQFPIGNSLLLQDQSQIGATVGSLYGADLLGGWLGGIGGSLILFPIGGLISTLLIVAAIKAITVLTLLR</sequence>
<feature type="transmembrane region" description="Helical" evidence="4">
    <location>
        <begin position="587"/>
        <end position="611"/>
    </location>
</feature>
<keyword evidence="4" id="KW-1003">Cell membrane</keyword>
<dbReference type="SUPFAM" id="SSF53335">
    <property type="entry name" value="S-adenosyl-L-methionine-dependent methyltransferases"/>
    <property type="match status" value="1"/>
</dbReference>
<feature type="transmembrane region" description="Helical" evidence="4">
    <location>
        <begin position="656"/>
        <end position="675"/>
    </location>
</feature>
<feature type="transmembrane region" description="Helical" evidence="4">
    <location>
        <begin position="559"/>
        <end position="581"/>
    </location>
</feature>